<keyword evidence="4" id="KW-1185">Reference proteome</keyword>
<dbReference type="AlphaFoldDB" id="A0A178IJF1"/>
<keyword evidence="2" id="KW-0732">Signal</keyword>
<dbReference type="STRING" id="1184151.AW736_13370"/>
<evidence type="ECO:0000313" key="4">
    <source>
        <dbReference type="Proteomes" id="UP000078486"/>
    </source>
</evidence>
<accession>A0A178IJF1</accession>
<feature type="signal peptide" evidence="2">
    <location>
        <begin position="1"/>
        <end position="19"/>
    </location>
</feature>
<dbReference type="EMBL" id="LRRQ01000097">
    <property type="protein sequence ID" value="OAM89385.1"/>
    <property type="molecule type" value="Genomic_DNA"/>
</dbReference>
<dbReference type="RefSeq" id="WP_068770695.1">
    <property type="nucleotide sequence ID" value="NZ_CP109796.1"/>
</dbReference>
<feature type="compositionally biased region" description="Gly residues" evidence="1">
    <location>
        <begin position="377"/>
        <end position="393"/>
    </location>
</feature>
<comment type="caution">
    <text evidence="3">The sequence shown here is derived from an EMBL/GenBank/DDBJ whole genome shotgun (WGS) entry which is preliminary data.</text>
</comment>
<feature type="chain" id="PRO_5008088962" evidence="2">
    <location>
        <begin position="20"/>
        <end position="417"/>
    </location>
</feature>
<name>A0A178IJF1_9BACT</name>
<feature type="region of interest" description="Disordered" evidence="1">
    <location>
        <begin position="374"/>
        <end position="393"/>
    </location>
</feature>
<reference evidence="3 4" key="1">
    <citation type="submission" date="2016-01" db="EMBL/GenBank/DDBJ databases">
        <title>High potential of lignocellulose degradation of a new Verrucomicrobia species.</title>
        <authorList>
            <person name="Wang Y."/>
            <person name="Shi Y."/>
            <person name="Qiu Z."/>
            <person name="Liu S."/>
            <person name="Yang H."/>
        </authorList>
    </citation>
    <scope>NUCLEOTIDE SEQUENCE [LARGE SCALE GENOMIC DNA]</scope>
    <source>
        <strain evidence="3 4">TSB47</strain>
    </source>
</reference>
<protein>
    <submittedName>
        <fullName evidence="3">Uncharacterized protein</fullName>
    </submittedName>
</protein>
<organism evidence="3 4">
    <name type="scientific">Termitidicoccus mucosus</name>
    <dbReference type="NCBI Taxonomy" id="1184151"/>
    <lineage>
        <taxon>Bacteria</taxon>
        <taxon>Pseudomonadati</taxon>
        <taxon>Verrucomicrobiota</taxon>
        <taxon>Opitutia</taxon>
        <taxon>Opitutales</taxon>
        <taxon>Opitutaceae</taxon>
        <taxon>Termitidicoccus</taxon>
    </lineage>
</organism>
<evidence type="ECO:0000313" key="3">
    <source>
        <dbReference type="EMBL" id="OAM89385.1"/>
    </source>
</evidence>
<dbReference type="Proteomes" id="UP000078486">
    <property type="component" value="Unassembled WGS sequence"/>
</dbReference>
<evidence type="ECO:0000256" key="1">
    <source>
        <dbReference type="SAM" id="MobiDB-lite"/>
    </source>
</evidence>
<evidence type="ECO:0000256" key="2">
    <source>
        <dbReference type="SAM" id="SignalP"/>
    </source>
</evidence>
<sequence>MGTLPAALFAALLQIAAPAASDTATFAPRGGLLDARPMTLLVTPRDASSAAGTWHFTGLDGQLTSASAGSAGRVQGSVTVAASGALTFSWDPTADLTLSFAADPAAPACVTASTVALIAGAAGATFDARAKLLKIDADTWTLQTVSLARSGATVTGGRVIAGILHRDPLPAPGAAVWEREVDSNDTKFSLYGDGGYYNSYEGAATQCFLFNQTLDGPYRAYFYGGGEDCRNGAQNTWRKYYAVTRSADGGIWSRLIHGGDPFELHTKWEGSTFYYTETYKHGGGGAYENKDKWENGVWYRWDDRDNAWKAEDGIGGLLPDGSFYAADDGGKNGMIFGKRLLFQLPGDRLALAHVSFDAGGELYSRAWVESTPFGSGDSNGNGGGNSGGGEGGGGGGAPVLPALALLAALLALRVRKK</sequence>
<gene>
    <name evidence="3" type="ORF">AW736_13370</name>
</gene>
<proteinExistence type="predicted"/>